<sequence>MATPTRLKKRLGAFLRDVRRRADKSMDEAADHLRTKRPTVSRYETGEVLPVWSTVHMLLTYYDVTSGDLTLAARLYDDAKDEPRSVRLTAGASKAFRKLVNAEREAVRERELAPIVFPGLLQTKSYAQALIGAGSPLHNPDMRPESAVATRMERKKPLEGADPMTLHAIVDEAVVHRQIGGPGVMRGQLEYLIGLADRPNITLQVIPFAAGGYGTMNGSFVLVDYPEPEALPGVYLEYPAGGAWIDDADDVKRFVATFDEATSLAMSPDETTNLLRQQLKSL</sequence>
<dbReference type="PROSITE" id="PS50943">
    <property type="entry name" value="HTH_CROC1"/>
    <property type="match status" value="1"/>
</dbReference>
<name>A0A7Z0WT55_9PSEU</name>
<evidence type="ECO:0000313" key="2">
    <source>
        <dbReference type="EMBL" id="OLF12724.1"/>
    </source>
</evidence>
<feature type="domain" description="HTH cro/C1-type" evidence="1">
    <location>
        <begin position="15"/>
        <end position="69"/>
    </location>
</feature>
<dbReference type="InterPro" id="IPR043917">
    <property type="entry name" value="DUF5753"/>
</dbReference>
<dbReference type="Gene3D" id="1.10.260.40">
    <property type="entry name" value="lambda repressor-like DNA-binding domains"/>
    <property type="match status" value="1"/>
</dbReference>
<gene>
    <name evidence="2" type="ORF">BLA60_05445</name>
</gene>
<dbReference type="AlphaFoldDB" id="A0A7Z0WT55"/>
<dbReference type="GO" id="GO:0003677">
    <property type="term" value="F:DNA binding"/>
    <property type="evidence" value="ECO:0007669"/>
    <property type="project" value="InterPro"/>
</dbReference>
<comment type="caution">
    <text evidence="2">The sequence shown here is derived from an EMBL/GenBank/DDBJ whole genome shotgun (WGS) entry which is preliminary data.</text>
</comment>
<dbReference type="RefSeq" id="WP_075131631.1">
    <property type="nucleotide sequence ID" value="NZ_MSIF01000002.1"/>
</dbReference>
<dbReference type="CDD" id="cd00093">
    <property type="entry name" value="HTH_XRE"/>
    <property type="match status" value="1"/>
</dbReference>
<dbReference type="InterPro" id="IPR010982">
    <property type="entry name" value="Lambda_DNA-bd_dom_sf"/>
</dbReference>
<reference evidence="2 3" key="1">
    <citation type="submission" date="2016-12" db="EMBL/GenBank/DDBJ databases">
        <title>The draft genome sequence of Actinophytocola xinjiangensis.</title>
        <authorList>
            <person name="Wang W."/>
            <person name="Yuan L."/>
        </authorList>
    </citation>
    <scope>NUCLEOTIDE SEQUENCE [LARGE SCALE GENOMIC DNA]</scope>
    <source>
        <strain evidence="2 3">CGMCC 4.4663</strain>
    </source>
</reference>
<dbReference type="SUPFAM" id="SSF47413">
    <property type="entry name" value="lambda repressor-like DNA-binding domains"/>
    <property type="match status" value="1"/>
</dbReference>
<evidence type="ECO:0000259" key="1">
    <source>
        <dbReference type="PROSITE" id="PS50943"/>
    </source>
</evidence>
<protein>
    <recommendedName>
        <fullName evidence="1">HTH cro/C1-type domain-containing protein</fullName>
    </recommendedName>
</protein>
<dbReference type="Proteomes" id="UP000185696">
    <property type="component" value="Unassembled WGS sequence"/>
</dbReference>
<organism evidence="2 3">
    <name type="scientific">Actinophytocola xinjiangensis</name>
    <dbReference type="NCBI Taxonomy" id="485602"/>
    <lineage>
        <taxon>Bacteria</taxon>
        <taxon>Bacillati</taxon>
        <taxon>Actinomycetota</taxon>
        <taxon>Actinomycetes</taxon>
        <taxon>Pseudonocardiales</taxon>
        <taxon>Pseudonocardiaceae</taxon>
    </lineage>
</organism>
<dbReference type="Pfam" id="PF19054">
    <property type="entry name" value="DUF5753"/>
    <property type="match status" value="1"/>
</dbReference>
<dbReference type="EMBL" id="MSIF01000002">
    <property type="protein sequence ID" value="OLF12724.1"/>
    <property type="molecule type" value="Genomic_DNA"/>
</dbReference>
<proteinExistence type="predicted"/>
<keyword evidence="3" id="KW-1185">Reference proteome</keyword>
<dbReference type="InterPro" id="IPR001387">
    <property type="entry name" value="Cro/C1-type_HTH"/>
</dbReference>
<accession>A0A7Z0WT55</accession>
<dbReference type="Pfam" id="PF13560">
    <property type="entry name" value="HTH_31"/>
    <property type="match status" value="1"/>
</dbReference>
<evidence type="ECO:0000313" key="3">
    <source>
        <dbReference type="Proteomes" id="UP000185696"/>
    </source>
</evidence>
<dbReference type="SMART" id="SM00530">
    <property type="entry name" value="HTH_XRE"/>
    <property type="match status" value="1"/>
</dbReference>